<dbReference type="InterPro" id="IPR008160">
    <property type="entry name" value="Collagen"/>
</dbReference>
<accession>A0A9P0HA56</accession>
<evidence type="ECO:0000313" key="3">
    <source>
        <dbReference type="Proteomes" id="UP001152798"/>
    </source>
</evidence>
<dbReference type="EMBL" id="OV725080">
    <property type="protein sequence ID" value="CAH1398212.1"/>
    <property type="molecule type" value="Genomic_DNA"/>
</dbReference>
<evidence type="ECO:0000313" key="2">
    <source>
        <dbReference type="EMBL" id="CAH1398212.1"/>
    </source>
</evidence>
<name>A0A9P0HA56_NEZVI</name>
<gene>
    <name evidence="2" type="ORF">NEZAVI_LOCUS7905</name>
</gene>
<organism evidence="2 3">
    <name type="scientific">Nezara viridula</name>
    <name type="common">Southern green stink bug</name>
    <name type="synonym">Cimex viridulus</name>
    <dbReference type="NCBI Taxonomy" id="85310"/>
    <lineage>
        <taxon>Eukaryota</taxon>
        <taxon>Metazoa</taxon>
        <taxon>Ecdysozoa</taxon>
        <taxon>Arthropoda</taxon>
        <taxon>Hexapoda</taxon>
        <taxon>Insecta</taxon>
        <taxon>Pterygota</taxon>
        <taxon>Neoptera</taxon>
        <taxon>Paraneoptera</taxon>
        <taxon>Hemiptera</taxon>
        <taxon>Heteroptera</taxon>
        <taxon>Panheteroptera</taxon>
        <taxon>Pentatomomorpha</taxon>
        <taxon>Pentatomoidea</taxon>
        <taxon>Pentatomidae</taxon>
        <taxon>Pentatominae</taxon>
        <taxon>Nezara</taxon>
    </lineage>
</organism>
<feature type="region of interest" description="Disordered" evidence="1">
    <location>
        <begin position="61"/>
        <end position="93"/>
    </location>
</feature>
<protein>
    <submittedName>
        <fullName evidence="2">Uncharacterized protein</fullName>
    </submittedName>
</protein>
<reference evidence="2" key="1">
    <citation type="submission" date="2022-01" db="EMBL/GenBank/DDBJ databases">
        <authorList>
            <person name="King R."/>
        </authorList>
    </citation>
    <scope>NUCLEOTIDE SEQUENCE</scope>
</reference>
<dbReference type="OrthoDB" id="6629117at2759"/>
<sequence>MGQMAYSAVALESYSNLILGSRKHFSSGPYWKFLEHSHPYVRSSRSYSIYAAYVSPGHQGPPGIQGFKGEQGNPGIDGTPGIPGANGRPAIKGEKGMWDLPVLSIIRKH</sequence>
<dbReference type="Proteomes" id="UP001152798">
    <property type="component" value="Chromosome 4"/>
</dbReference>
<dbReference type="AlphaFoldDB" id="A0A9P0HA56"/>
<dbReference type="Pfam" id="PF01391">
    <property type="entry name" value="Collagen"/>
    <property type="match status" value="1"/>
</dbReference>
<keyword evidence="3" id="KW-1185">Reference proteome</keyword>
<proteinExistence type="predicted"/>
<evidence type="ECO:0000256" key="1">
    <source>
        <dbReference type="SAM" id="MobiDB-lite"/>
    </source>
</evidence>